<evidence type="ECO:0000259" key="13">
    <source>
        <dbReference type="Pfam" id="PF03315"/>
    </source>
</evidence>
<organism evidence="15 17">
    <name type="scientific">Staphylococcus caeli</name>
    <dbReference type="NCBI Taxonomy" id="2201815"/>
    <lineage>
        <taxon>Bacteria</taxon>
        <taxon>Bacillati</taxon>
        <taxon>Bacillota</taxon>
        <taxon>Bacilli</taxon>
        <taxon>Bacillales</taxon>
        <taxon>Staphylococcaceae</taxon>
        <taxon>Staphylococcus</taxon>
    </lineage>
</organism>
<dbReference type="PANTHER" id="PTHR30182">
    <property type="entry name" value="L-SERINE DEHYDRATASE"/>
    <property type="match status" value="1"/>
</dbReference>
<evidence type="ECO:0000256" key="5">
    <source>
        <dbReference type="ARBA" id="ARBA00022485"/>
    </source>
</evidence>
<dbReference type="PANTHER" id="PTHR30182:SF12">
    <property type="entry name" value="L-SERINE DEHYDRATASE, BETA CHAIN-RELATED"/>
    <property type="match status" value="1"/>
</dbReference>
<keyword evidence="5 11" id="KW-0004">4Fe-4S</keyword>
<dbReference type="Gene3D" id="3.30.1330.90">
    <property type="entry name" value="D-3-phosphoglycerate dehydrogenase, domain 3"/>
    <property type="match status" value="1"/>
</dbReference>
<dbReference type="GO" id="GO:0006094">
    <property type="term" value="P:gluconeogenesis"/>
    <property type="evidence" value="ECO:0007669"/>
    <property type="project" value="UniProtKB-UniRule"/>
</dbReference>
<dbReference type="Pfam" id="PF03315">
    <property type="entry name" value="SDH_beta"/>
    <property type="match status" value="1"/>
</dbReference>
<reference evidence="14 16" key="2">
    <citation type="submission" date="2016-09" db="EMBL/GenBank/DDBJ databases">
        <authorList>
            <consortium name="Pathogen Informatics"/>
            <person name="Sun Q."/>
            <person name="Inoue M."/>
        </authorList>
    </citation>
    <scope>NUCLEOTIDE SEQUENCE [LARGE SCALE GENOMIC DNA]</scope>
    <source>
        <strain evidence="14 16">82C</strain>
    </source>
</reference>
<keyword evidence="9 11" id="KW-0456">Lyase</keyword>
<evidence type="ECO:0000256" key="3">
    <source>
        <dbReference type="ARBA" id="ARBA00008636"/>
    </source>
</evidence>
<evidence type="ECO:0000256" key="11">
    <source>
        <dbReference type="PIRNR" id="PIRNR036692"/>
    </source>
</evidence>
<evidence type="ECO:0000256" key="4">
    <source>
        <dbReference type="ARBA" id="ARBA00022432"/>
    </source>
</evidence>
<feature type="domain" description="Serine dehydratase beta chain" evidence="13">
    <location>
        <begin position="10"/>
        <end position="114"/>
    </location>
</feature>
<dbReference type="InterPro" id="IPR051318">
    <property type="entry name" value="Fe-S_L-Ser"/>
</dbReference>
<evidence type="ECO:0000313" key="17">
    <source>
        <dbReference type="Proteomes" id="UP000095768"/>
    </source>
</evidence>
<evidence type="ECO:0000256" key="10">
    <source>
        <dbReference type="ARBA" id="ARBA00049406"/>
    </source>
</evidence>
<accession>A0A1D4PKE5</accession>
<protein>
    <recommendedName>
        <fullName evidence="11">L-serine deaminase</fullName>
    </recommendedName>
</protein>
<evidence type="ECO:0000256" key="8">
    <source>
        <dbReference type="ARBA" id="ARBA00023014"/>
    </source>
</evidence>
<name>A0A1D4PKE5_9STAP</name>
<keyword evidence="6 11" id="KW-0479">Metal-binding</keyword>
<dbReference type="RefSeq" id="WP_069995718.1">
    <property type="nucleotide sequence ID" value="NZ_FMPG01000010.1"/>
</dbReference>
<reference evidence="15 17" key="1">
    <citation type="submission" date="2016-09" db="EMBL/GenBank/DDBJ databases">
        <authorList>
            <consortium name="Pathogen Informatics"/>
        </authorList>
    </citation>
    <scope>NUCLEOTIDE SEQUENCE [LARGE SCALE GENOMIC DNA]</scope>
    <source>
        <strain evidence="15 17">82B</strain>
    </source>
</reference>
<dbReference type="PIRSF" id="PIRSF036692">
    <property type="entry name" value="SDH_B"/>
    <property type="match status" value="1"/>
</dbReference>
<evidence type="ECO:0000256" key="7">
    <source>
        <dbReference type="ARBA" id="ARBA00023004"/>
    </source>
</evidence>
<dbReference type="InterPro" id="IPR029009">
    <property type="entry name" value="ASB_dom_sf"/>
</dbReference>
<dbReference type="InterPro" id="IPR004643">
    <property type="entry name" value="Fe-S_L-Ser_bsu"/>
</dbReference>
<evidence type="ECO:0000256" key="1">
    <source>
        <dbReference type="ARBA" id="ARBA00001966"/>
    </source>
</evidence>
<evidence type="ECO:0000256" key="12">
    <source>
        <dbReference type="RuleBase" id="RU366059"/>
    </source>
</evidence>
<dbReference type="InterPro" id="IPR005131">
    <property type="entry name" value="Ser_deHydtase_bsu"/>
</dbReference>
<comment type="catalytic activity">
    <reaction evidence="10 11 12">
        <text>L-serine = pyruvate + NH4(+)</text>
        <dbReference type="Rhea" id="RHEA:19169"/>
        <dbReference type="ChEBI" id="CHEBI:15361"/>
        <dbReference type="ChEBI" id="CHEBI:28938"/>
        <dbReference type="ChEBI" id="CHEBI:33384"/>
        <dbReference type="EC" id="4.3.1.17"/>
    </reaction>
</comment>
<evidence type="ECO:0000313" key="14">
    <source>
        <dbReference type="EMBL" id="SCT01365.1"/>
    </source>
</evidence>
<dbReference type="GO" id="GO:0051539">
    <property type="term" value="F:4 iron, 4 sulfur cluster binding"/>
    <property type="evidence" value="ECO:0007669"/>
    <property type="project" value="UniProtKB-UniRule"/>
</dbReference>
<evidence type="ECO:0000313" key="16">
    <source>
        <dbReference type="Proteomes" id="UP000095412"/>
    </source>
</evidence>
<keyword evidence="16" id="KW-1185">Reference proteome</keyword>
<dbReference type="AlphaFoldDB" id="A0A1D4PKE5"/>
<comment type="cofactor">
    <cofactor evidence="1 12">
        <name>[4Fe-4S] cluster</name>
        <dbReference type="ChEBI" id="CHEBI:49883"/>
    </cofactor>
</comment>
<dbReference type="GO" id="GO:0046872">
    <property type="term" value="F:metal ion binding"/>
    <property type="evidence" value="ECO:0007669"/>
    <property type="project" value="UniProtKB-UniRule"/>
</dbReference>
<proteinExistence type="inferred from homology"/>
<dbReference type="NCBIfam" id="TIGR00719">
    <property type="entry name" value="sda_beta"/>
    <property type="match status" value="1"/>
</dbReference>
<keyword evidence="8 11" id="KW-0411">Iron-sulfur</keyword>
<evidence type="ECO:0000313" key="15">
    <source>
        <dbReference type="EMBL" id="SCT23417.1"/>
    </source>
</evidence>
<keyword evidence="4 11" id="KW-0312">Gluconeogenesis</keyword>
<dbReference type="SUPFAM" id="SSF143548">
    <property type="entry name" value="Serine metabolism enzymes domain"/>
    <property type="match status" value="1"/>
</dbReference>
<sequence length="225" mass="24618">MARKQDYQSAFDVIGPIMMGPSSSHTAGAVKIGNAARTILQTNPQSITIHYYESFASTHKGHGTDLAIVGGAMGYNTFDERIKHSIDIAEEQQIDVEIIEETGTSLGEHPNCALVKLDGSDRHVEINGISIGGGTIKIKSIHINGLCILMNHGLPILVIDGKANIAVINHLINDLIEHDIDINEEIKTINKDKCLLALHLNKQLSEAILTEINEKYNDLNFSYIN</sequence>
<evidence type="ECO:0000256" key="6">
    <source>
        <dbReference type="ARBA" id="ARBA00022723"/>
    </source>
</evidence>
<evidence type="ECO:0000256" key="9">
    <source>
        <dbReference type="ARBA" id="ARBA00023239"/>
    </source>
</evidence>
<dbReference type="Proteomes" id="UP000095412">
    <property type="component" value="Unassembled WGS sequence"/>
</dbReference>
<dbReference type="UniPathway" id="UPA00138"/>
<dbReference type="OrthoDB" id="9813137at2"/>
<comment type="similarity">
    <text evidence="3 11 12">Belongs to the iron-sulfur dependent L-serine dehydratase family.</text>
</comment>
<gene>
    <name evidence="15" type="primary">sdhB_3</name>
    <name evidence="15" type="ORF">SAMEA2297795_02048</name>
    <name evidence="14" type="ORF">SAMEA2297796_01569</name>
</gene>
<dbReference type="FunFam" id="3.30.1330.90:FF:000004">
    <property type="entry name" value="L-serine dehydratase, iron-sulfur-dependent subunit beta"/>
    <property type="match status" value="1"/>
</dbReference>
<dbReference type="EMBL" id="FMPI01000010">
    <property type="protein sequence ID" value="SCT01365.1"/>
    <property type="molecule type" value="Genomic_DNA"/>
</dbReference>
<keyword evidence="7 11" id="KW-0408">Iron</keyword>
<comment type="pathway">
    <text evidence="2 11">Carbohydrate biosynthesis; gluconeogenesis.</text>
</comment>
<dbReference type="GO" id="GO:0003941">
    <property type="term" value="F:L-serine ammonia-lyase activity"/>
    <property type="evidence" value="ECO:0007669"/>
    <property type="project" value="UniProtKB-UniRule"/>
</dbReference>
<evidence type="ECO:0000256" key="2">
    <source>
        <dbReference type="ARBA" id="ARBA00004742"/>
    </source>
</evidence>
<dbReference type="EMBL" id="FMPG01000010">
    <property type="protein sequence ID" value="SCT23417.1"/>
    <property type="molecule type" value="Genomic_DNA"/>
</dbReference>
<dbReference type="Proteomes" id="UP000095768">
    <property type="component" value="Unassembled WGS sequence"/>
</dbReference>